<dbReference type="EMBL" id="DSTU01000008">
    <property type="protein sequence ID" value="HFJ54270.1"/>
    <property type="molecule type" value="Genomic_DNA"/>
</dbReference>
<feature type="compositionally biased region" description="Basic and acidic residues" evidence="7">
    <location>
        <begin position="290"/>
        <end position="300"/>
    </location>
</feature>
<keyword evidence="5" id="KW-0963">Cytoplasm</keyword>
<reference evidence="10" key="1">
    <citation type="journal article" date="2020" name="mSystems">
        <title>Genome- and Community-Level Interaction Insights into Carbon Utilization and Element Cycling Functions of Hydrothermarchaeota in Hydrothermal Sediment.</title>
        <authorList>
            <person name="Zhou Z."/>
            <person name="Liu Y."/>
            <person name="Xu W."/>
            <person name="Pan J."/>
            <person name="Luo Z.H."/>
            <person name="Li M."/>
        </authorList>
    </citation>
    <scope>NUCLEOTIDE SEQUENCE [LARGE SCALE GENOMIC DNA]</scope>
    <source>
        <strain evidence="10">SpSt-236</strain>
        <strain evidence="9">SpSt-265</strain>
        <strain evidence="11">SpSt-465</strain>
    </source>
</reference>
<evidence type="ECO:0000313" key="11">
    <source>
        <dbReference type="EMBL" id="HFJ54270.1"/>
    </source>
</evidence>
<evidence type="ECO:0000256" key="2">
    <source>
        <dbReference type="ARBA" id="ARBA00010835"/>
    </source>
</evidence>
<evidence type="ECO:0000256" key="6">
    <source>
        <dbReference type="NCBIfam" id="TIGR00019"/>
    </source>
</evidence>
<evidence type="ECO:0000256" key="4">
    <source>
        <dbReference type="ARBA" id="ARBA00022917"/>
    </source>
</evidence>
<dbReference type="HAMAP" id="MF_00093">
    <property type="entry name" value="Rel_fac_1"/>
    <property type="match status" value="1"/>
</dbReference>
<dbReference type="InterPro" id="IPR045853">
    <property type="entry name" value="Pep_chain_release_fac_I_sf"/>
</dbReference>
<name>A0A7C2APE2_UNCW3</name>
<dbReference type="EMBL" id="DSLG01000005">
    <property type="protein sequence ID" value="HEA87315.1"/>
    <property type="molecule type" value="Genomic_DNA"/>
</dbReference>
<evidence type="ECO:0000256" key="7">
    <source>
        <dbReference type="SAM" id="MobiDB-lite"/>
    </source>
</evidence>
<evidence type="ECO:0000259" key="8">
    <source>
        <dbReference type="PROSITE" id="PS00745"/>
    </source>
</evidence>
<dbReference type="NCBIfam" id="TIGR00019">
    <property type="entry name" value="prfA"/>
    <property type="match status" value="1"/>
</dbReference>
<organism evidence="10">
    <name type="scientific">candidate division WOR-3 bacterium</name>
    <dbReference type="NCBI Taxonomy" id="2052148"/>
    <lineage>
        <taxon>Bacteria</taxon>
        <taxon>Bacteria division WOR-3</taxon>
    </lineage>
</organism>
<keyword evidence="3 5" id="KW-0488">Methylation</keyword>
<comment type="PTM">
    <text evidence="5">Methylated by PrmC. Methylation increases the termination efficiency of RF1.</text>
</comment>
<keyword evidence="4 5" id="KW-0648">Protein biosynthesis</keyword>
<dbReference type="SUPFAM" id="SSF75620">
    <property type="entry name" value="Release factor"/>
    <property type="match status" value="1"/>
</dbReference>
<comment type="similarity">
    <text evidence="2 5">Belongs to the prokaryotic/mitochondrial release factor family.</text>
</comment>
<dbReference type="AlphaFoldDB" id="A0A7C2APE2"/>
<dbReference type="GO" id="GO:0005737">
    <property type="term" value="C:cytoplasm"/>
    <property type="evidence" value="ECO:0007669"/>
    <property type="project" value="UniProtKB-SubCell"/>
</dbReference>
<dbReference type="Pfam" id="PF00472">
    <property type="entry name" value="RF-1"/>
    <property type="match status" value="1"/>
</dbReference>
<dbReference type="InterPro" id="IPR005139">
    <property type="entry name" value="PCRF"/>
</dbReference>
<dbReference type="InterPro" id="IPR000352">
    <property type="entry name" value="Pep_chain_release_fac_I"/>
</dbReference>
<feature type="region of interest" description="Disordered" evidence="7">
    <location>
        <begin position="290"/>
        <end position="310"/>
    </location>
</feature>
<comment type="subcellular location">
    <subcellularLocation>
        <location evidence="5">Cytoplasm</location>
    </subcellularLocation>
</comment>
<comment type="caution">
    <text evidence="10">The sequence shown here is derived from an EMBL/GenBank/DDBJ whole genome shotgun (WGS) entry which is preliminary data.</text>
</comment>
<dbReference type="SMART" id="SM00937">
    <property type="entry name" value="PCRF"/>
    <property type="match status" value="1"/>
</dbReference>
<dbReference type="NCBIfam" id="NF001859">
    <property type="entry name" value="PRK00591.1"/>
    <property type="match status" value="1"/>
</dbReference>
<dbReference type="FunFam" id="3.30.160.20:FF:000004">
    <property type="entry name" value="Peptide chain release factor 1"/>
    <property type="match status" value="1"/>
</dbReference>
<dbReference type="Pfam" id="PF03462">
    <property type="entry name" value="PCRF"/>
    <property type="match status" value="1"/>
</dbReference>
<evidence type="ECO:0000313" key="10">
    <source>
        <dbReference type="EMBL" id="HEE18152.1"/>
    </source>
</evidence>
<dbReference type="PROSITE" id="PS00745">
    <property type="entry name" value="RF_PROK_I"/>
    <property type="match status" value="1"/>
</dbReference>
<gene>
    <name evidence="5" type="primary">prfA</name>
    <name evidence="10" type="ORF">ENP62_01190</name>
    <name evidence="9" type="ORF">ENP94_04800</name>
    <name evidence="11" type="ORF">ENS16_06235</name>
</gene>
<comment type="function">
    <text evidence="1 5">Peptide chain release factor 1 directs the termination of translation in response to the peptide chain termination codons UAG and UAA.</text>
</comment>
<sequence length="356" mass="40818">MTSAISKLENRCESLRQRCAELEKMLADPNLLNDRSQLQKLTREHRQLCAILKRYESYQRLTKELQEAEDLLKGATEHEIRDLVETEIQTIQTRLREIVLELEWLTQPRPPEWDKGCVVEIRAAAGGEEAALFAADLFRMYSRFAERHNLQIEVLTSRPSDLNGFREVIFAVEGETPFRYFRFESGVHRVQRIPKTEASGRIHTSTVTVAVLPEQEESELKINPDDIKMETFRAGGHGGQNVNKVSSAVRLTHLPTGITVVCQDERSQARNRAKAMKVLLARLGEIKRQEEAQKTTETRRKQIGTGERSEKIRTYNFPQNRVTDHRINFSLYNLEAVLDGELDPLLAALEKAEAEL</sequence>
<evidence type="ECO:0000313" key="9">
    <source>
        <dbReference type="EMBL" id="HEA87315.1"/>
    </source>
</evidence>
<dbReference type="Gene3D" id="3.30.70.1660">
    <property type="match status" value="2"/>
</dbReference>
<evidence type="ECO:0000256" key="5">
    <source>
        <dbReference type="HAMAP-Rule" id="MF_00093"/>
    </source>
</evidence>
<dbReference type="Gene3D" id="6.10.140.1950">
    <property type="match status" value="1"/>
</dbReference>
<dbReference type="Gene3D" id="3.30.160.20">
    <property type="match status" value="1"/>
</dbReference>
<proteinExistence type="inferred from homology"/>
<protein>
    <recommendedName>
        <fullName evidence="5 6">Peptide chain release factor 1</fullName>
        <shortName evidence="5">RF-1</shortName>
    </recommendedName>
</protein>
<feature type="modified residue" description="N5-methylglutamine" evidence="5">
    <location>
        <position position="240"/>
    </location>
</feature>
<evidence type="ECO:0000256" key="3">
    <source>
        <dbReference type="ARBA" id="ARBA00022481"/>
    </source>
</evidence>
<evidence type="ECO:0000256" key="1">
    <source>
        <dbReference type="ARBA" id="ARBA00002986"/>
    </source>
</evidence>
<dbReference type="PANTHER" id="PTHR43804">
    <property type="entry name" value="LD18447P"/>
    <property type="match status" value="1"/>
</dbReference>
<dbReference type="EMBL" id="DSKA01000092">
    <property type="protein sequence ID" value="HEE18152.1"/>
    <property type="molecule type" value="Genomic_DNA"/>
</dbReference>
<dbReference type="PANTHER" id="PTHR43804:SF7">
    <property type="entry name" value="LD18447P"/>
    <property type="match status" value="1"/>
</dbReference>
<accession>A0A7C2APE2</accession>
<feature type="domain" description="Prokaryotic-type class I peptide chain release factors" evidence="8">
    <location>
        <begin position="233"/>
        <end position="249"/>
    </location>
</feature>
<dbReference type="FunFam" id="3.30.70.1660:FF:000004">
    <property type="entry name" value="Peptide chain release factor 1"/>
    <property type="match status" value="1"/>
</dbReference>
<dbReference type="InterPro" id="IPR050057">
    <property type="entry name" value="Prokaryotic/Mito_RF"/>
</dbReference>
<dbReference type="GO" id="GO:0016149">
    <property type="term" value="F:translation release factor activity, codon specific"/>
    <property type="evidence" value="ECO:0007669"/>
    <property type="project" value="UniProtKB-UniRule"/>
</dbReference>
<dbReference type="InterPro" id="IPR004373">
    <property type="entry name" value="RF-1"/>
</dbReference>